<organism evidence="2 3">
    <name type="scientific">Sulfidibacter corallicola</name>
    <dbReference type="NCBI Taxonomy" id="2818388"/>
    <lineage>
        <taxon>Bacteria</taxon>
        <taxon>Pseudomonadati</taxon>
        <taxon>Acidobacteriota</taxon>
        <taxon>Holophagae</taxon>
        <taxon>Acanthopleuribacterales</taxon>
        <taxon>Acanthopleuribacteraceae</taxon>
        <taxon>Sulfidibacter</taxon>
    </lineage>
</organism>
<dbReference type="PANTHER" id="PTHR48090:SF7">
    <property type="entry name" value="RFBJ PROTEIN"/>
    <property type="match status" value="1"/>
</dbReference>
<evidence type="ECO:0000313" key="2">
    <source>
        <dbReference type="EMBL" id="QTD52944.1"/>
    </source>
</evidence>
<dbReference type="PANTHER" id="PTHR48090">
    <property type="entry name" value="UNDECAPRENYL-PHOSPHATE 4-DEOXY-4-FORMAMIDO-L-ARABINOSE TRANSFERASE-RELATED"/>
    <property type="match status" value="1"/>
</dbReference>
<dbReference type="EMBL" id="CP071793">
    <property type="protein sequence ID" value="QTD52944.1"/>
    <property type="molecule type" value="Genomic_DNA"/>
</dbReference>
<dbReference type="InterPro" id="IPR050256">
    <property type="entry name" value="Glycosyltransferase_2"/>
</dbReference>
<evidence type="ECO:0000259" key="1">
    <source>
        <dbReference type="Pfam" id="PF00535"/>
    </source>
</evidence>
<reference evidence="2" key="1">
    <citation type="submission" date="2021-03" db="EMBL/GenBank/DDBJ databases">
        <title>Acanthopleuribacteraceae sp. M133.</title>
        <authorList>
            <person name="Wang G."/>
        </authorList>
    </citation>
    <scope>NUCLEOTIDE SEQUENCE</scope>
    <source>
        <strain evidence="2">M133</strain>
    </source>
</reference>
<evidence type="ECO:0000313" key="3">
    <source>
        <dbReference type="Proteomes" id="UP000663929"/>
    </source>
</evidence>
<proteinExistence type="predicted"/>
<dbReference type="SUPFAM" id="SSF53448">
    <property type="entry name" value="Nucleotide-diphospho-sugar transferases"/>
    <property type="match status" value="1"/>
</dbReference>
<dbReference type="Pfam" id="PF00535">
    <property type="entry name" value="Glycos_transf_2"/>
    <property type="match status" value="1"/>
</dbReference>
<gene>
    <name evidence="2" type="ORF">J3U87_10770</name>
</gene>
<dbReference type="AlphaFoldDB" id="A0A8A4TUZ5"/>
<dbReference type="KEGG" id="scor:J3U87_10770"/>
<dbReference type="InterPro" id="IPR029044">
    <property type="entry name" value="Nucleotide-diphossugar_trans"/>
</dbReference>
<keyword evidence="3" id="KW-1185">Reference proteome</keyword>
<dbReference type="RefSeq" id="WP_237383043.1">
    <property type="nucleotide sequence ID" value="NZ_CP071793.1"/>
</dbReference>
<dbReference type="CDD" id="cd04179">
    <property type="entry name" value="DPM_DPG-synthase_like"/>
    <property type="match status" value="1"/>
</dbReference>
<sequence length="244" mass="26900">MPHDHTVDILIPARNEAQALPPLLAEIDRSIVRRIVVVDNGSTDATAEVATAAGCTVVPCPAPGYGNACLAGLAFMQNDPPDIAVFLDGDRSDHPDHLPELIEPIIAGTRDFVLGSRTRGRADKGSLTVTQKFGNRLATSLMRLFWGFRYSDLGPFRAIRWDSLQSLHMSDRNFGWTIEMQIKAITEGLRIAEVPVNYRNRIGTSKISGTLSGVVRAGYKILFTIFKYKFFRPSLKSSTQDSHT</sequence>
<dbReference type="InterPro" id="IPR001173">
    <property type="entry name" value="Glyco_trans_2-like"/>
</dbReference>
<dbReference type="Gene3D" id="3.90.550.10">
    <property type="entry name" value="Spore Coat Polysaccharide Biosynthesis Protein SpsA, Chain A"/>
    <property type="match status" value="1"/>
</dbReference>
<dbReference type="Proteomes" id="UP000663929">
    <property type="component" value="Chromosome"/>
</dbReference>
<feature type="domain" description="Glycosyltransferase 2-like" evidence="1">
    <location>
        <begin position="9"/>
        <end position="147"/>
    </location>
</feature>
<protein>
    <submittedName>
        <fullName evidence="2">Glycosyltransferase family 2 protein</fullName>
    </submittedName>
</protein>
<name>A0A8A4TUZ5_SULCO</name>
<accession>A0A8A4TUZ5</accession>